<keyword evidence="4" id="KW-1185">Reference proteome</keyword>
<accession>A0ABV5YHV2</accession>
<gene>
    <name evidence="3" type="ORF">ACFFNX_15825</name>
</gene>
<dbReference type="EMBL" id="JBHLZP010000099">
    <property type="protein sequence ID" value="MFB9833659.1"/>
    <property type="molecule type" value="Genomic_DNA"/>
</dbReference>
<sequence length="204" mass="19983">ASRERPRTGSRLWPGPAGVAFATAMAGGTFYALSDSGSQNAGNDQAIPSRTGDLLSGAPSASDSSVPLSGRGSTSPSPTPSDSSGTPTPTPTPKHRRPGTTPDPVSSPPAQDPPPPPAAGTLVVSGCSMNGGHSCTVTVTASGGPVNWSVTGTSDGLNAGGGGYLNAGESAGVTATRDGGWCWGHHSGSVYFSSGASASVDWNC</sequence>
<feature type="compositionally biased region" description="Low complexity" evidence="1">
    <location>
        <begin position="67"/>
        <end position="87"/>
    </location>
</feature>
<name>A0ABV5YHV2_9ACTN</name>
<feature type="transmembrane region" description="Helical" evidence="2">
    <location>
        <begin position="12"/>
        <end position="33"/>
    </location>
</feature>
<dbReference type="Proteomes" id="UP001589627">
    <property type="component" value="Unassembled WGS sequence"/>
</dbReference>
<evidence type="ECO:0000256" key="2">
    <source>
        <dbReference type="SAM" id="Phobius"/>
    </source>
</evidence>
<feature type="compositionally biased region" description="Pro residues" evidence="1">
    <location>
        <begin position="105"/>
        <end position="118"/>
    </location>
</feature>
<protein>
    <recommendedName>
        <fullName evidence="5">Serine/threonine protein kinase</fullName>
    </recommendedName>
</protein>
<comment type="caution">
    <text evidence="3">The sequence shown here is derived from an EMBL/GenBank/DDBJ whole genome shotgun (WGS) entry which is preliminary data.</text>
</comment>
<evidence type="ECO:0008006" key="5">
    <source>
        <dbReference type="Google" id="ProtNLM"/>
    </source>
</evidence>
<evidence type="ECO:0000313" key="4">
    <source>
        <dbReference type="Proteomes" id="UP001589627"/>
    </source>
</evidence>
<feature type="region of interest" description="Disordered" evidence="1">
    <location>
        <begin position="31"/>
        <end position="120"/>
    </location>
</feature>
<evidence type="ECO:0000256" key="1">
    <source>
        <dbReference type="SAM" id="MobiDB-lite"/>
    </source>
</evidence>
<feature type="compositionally biased region" description="Polar residues" evidence="1">
    <location>
        <begin position="35"/>
        <end position="48"/>
    </location>
</feature>
<reference evidence="3 4" key="1">
    <citation type="submission" date="2024-09" db="EMBL/GenBank/DDBJ databases">
        <authorList>
            <person name="Sun Q."/>
            <person name="Mori K."/>
        </authorList>
    </citation>
    <scope>NUCLEOTIDE SEQUENCE [LARGE SCALE GENOMIC DNA]</scope>
    <source>
        <strain evidence="3 4">TBRC 0563</strain>
    </source>
</reference>
<keyword evidence="2" id="KW-1133">Transmembrane helix</keyword>
<proteinExistence type="predicted"/>
<keyword evidence="2" id="KW-0472">Membrane</keyword>
<feature type="non-terminal residue" evidence="3">
    <location>
        <position position="1"/>
    </location>
</feature>
<organism evidence="3 4">
    <name type="scientific">Actinoallomurus acaciae</name>
    <dbReference type="NCBI Taxonomy" id="502577"/>
    <lineage>
        <taxon>Bacteria</taxon>
        <taxon>Bacillati</taxon>
        <taxon>Actinomycetota</taxon>
        <taxon>Actinomycetes</taxon>
        <taxon>Streptosporangiales</taxon>
        <taxon>Thermomonosporaceae</taxon>
        <taxon>Actinoallomurus</taxon>
    </lineage>
</organism>
<keyword evidence="2" id="KW-0812">Transmembrane</keyword>
<evidence type="ECO:0000313" key="3">
    <source>
        <dbReference type="EMBL" id="MFB9833659.1"/>
    </source>
</evidence>